<evidence type="ECO:0000256" key="6">
    <source>
        <dbReference type="SAM" id="Phobius"/>
    </source>
</evidence>
<keyword evidence="3 6" id="KW-1133">Transmembrane helix</keyword>
<feature type="transmembrane region" description="Helical" evidence="6">
    <location>
        <begin position="389"/>
        <end position="410"/>
    </location>
</feature>
<gene>
    <name evidence="8" type="ORF">ABEU20_003986</name>
</gene>
<reference evidence="8 9" key="1">
    <citation type="submission" date="2023-11" db="EMBL/GenBank/DDBJ databases">
        <authorList>
            <person name="Val-Calvo J."/>
            <person name="Scortti M."/>
            <person name="Vazquez-Boland J."/>
        </authorList>
    </citation>
    <scope>NUCLEOTIDE SEQUENCE [LARGE SCALE GENOMIC DNA]</scope>
    <source>
        <strain evidence="8 9">PAM 2766</strain>
    </source>
</reference>
<name>A0ABW9FJJ8_9NOCA</name>
<feature type="transmembrane region" description="Helical" evidence="6">
    <location>
        <begin position="365"/>
        <end position="383"/>
    </location>
</feature>
<accession>A0ABW9FJJ8</accession>
<feature type="transmembrane region" description="Helical" evidence="6">
    <location>
        <begin position="129"/>
        <end position="148"/>
    </location>
</feature>
<evidence type="ECO:0000256" key="2">
    <source>
        <dbReference type="ARBA" id="ARBA00022692"/>
    </source>
</evidence>
<evidence type="ECO:0000256" key="3">
    <source>
        <dbReference type="ARBA" id="ARBA00022989"/>
    </source>
</evidence>
<feature type="transmembrane region" description="Helical" evidence="6">
    <location>
        <begin position="106"/>
        <end position="122"/>
    </location>
</feature>
<evidence type="ECO:0000313" key="9">
    <source>
        <dbReference type="Proteomes" id="UP001629745"/>
    </source>
</evidence>
<evidence type="ECO:0000259" key="7">
    <source>
        <dbReference type="Pfam" id="PF13515"/>
    </source>
</evidence>
<comment type="caution">
    <text evidence="8">The sequence shown here is derived from an EMBL/GenBank/DDBJ whole genome shotgun (WGS) entry which is preliminary data.</text>
</comment>
<dbReference type="InterPro" id="IPR049453">
    <property type="entry name" value="Memb_transporter_dom"/>
</dbReference>
<evidence type="ECO:0000256" key="5">
    <source>
        <dbReference type="SAM" id="MobiDB-lite"/>
    </source>
</evidence>
<feature type="region of interest" description="Disordered" evidence="5">
    <location>
        <begin position="284"/>
        <end position="305"/>
    </location>
</feature>
<keyword evidence="4 6" id="KW-0472">Membrane</keyword>
<evidence type="ECO:0000256" key="4">
    <source>
        <dbReference type="ARBA" id="ARBA00023136"/>
    </source>
</evidence>
<dbReference type="EMBL" id="JBDLNV010000006">
    <property type="protein sequence ID" value="MFM1725372.1"/>
    <property type="molecule type" value="Genomic_DNA"/>
</dbReference>
<feature type="transmembrane region" description="Helical" evidence="6">
    <location>
        <begin position="154"/>
        <end position="173"/>
    </location>
</feature>
<feature type="compositionally biased region" description="Basic and acidic residues" evidence="5">
    <location>
        <begin position="284"/>
        <end position="297"/>
    </location>
</feature>
<dbReference type="Proteomes" id="UP001629745">
    <property type="component" value="Unassembled WGS sequence"/>
</dbReference>
<protein>
    <submittedName>
        <fullName evidence="8">FUSC family protein</fullName>
    </submittedName>
</protein>
<dbReference type="Pfam" id="PF13515">
    <property type="entry name" value="FUSC_2"/>
    <property type="match status" value="1"/>
</dbReference>
<organism evidence="8 9">
    <name type="scientific">Rhodococcus parequi</name>
    <dbReference type="NCBI Taxonomy" id="3137122"/>
    <lineage>
        <taxon>Bacteria</taxon>
        <taxon>Bacillati</taxon>
        <taxon>Actinomycetota</taxon>
        <taxon>Actinomycetes</taxon>
        <taxon>Mycobacteriales</taxon>
        <taxon>Nocardiaceae</taxon>
        <taxon>Rhodococcus</taxon>
    </lineage>
</organism>
<proteinExistence type="predicted"/>
<keyword evidence="2 6" id="KW-0812">Transmembrane</keyword>
<keyword evidence="9" id="KW-1185">Reference proteome</keyword>
<dbReference type="RefSeq" id="WP_420165859.1">
    <property type="nucleotide sequence ID" value="NZ_JBDLNV010000006.1"/>
</dbReference>
<feature type="transmembrane region" description="Helical" evidence="6">
    <location>
        <begin position="80"/>
        <end position="100"/>
    </location>
</feature>
<sequence length="655" mass="68951">MTAGGVGIRQKTVRYLTATDPGFFRLRRALTTVSALAGAVVLLTATGHPVNRAMPAVLLGAFVAVQAASAVKDSTQRDRVVTTALLIVPAVSSVTLGALLHGLGRAADIGFVGVLFVAVWVRRWGPRGFAAGMVAYVAYFYTLVLHGSTADLPLLYAGVCAGVVVTLIVRALVLPERPRREISSLVTAFGSTTRSALEIATRGGRGHRALDRALDRVDKTVGLIEDWIDRNDADLVIGIPNSALSQLVFDVRYEMETAIDARDMAATGNRMCEAQVRLANAVHGHGERTPVREHRPASVDTRTGAAGVSSSTRSALQVAVAASVAALLGSAVDSERWYWAVLTAFLVYTGTSTRGEVMVRAGERVAGTVAGVVAGMLVVGVVGESVCGQTVIVMASVFLAFYLVSVHYVLQTFFMTVMLAGLYELLGEFSVGILVVRVEETVVGAVVGIVAAHTVLASSSREALTVAVDRYLVLLSSLIGKAALQNDPPVQSAELLAAVRALDGEMAAVEAAASTLVEDPATRGRRSVSWLLRRLREINRAAHALVAVGAGVRTHEDDSVREREESGALDEAARGVRNDIDLVRQCNVGAKTTAAPRVRPGRTWSGNGESTGADVEASLLAALRRIDGVVVDLAGTADVSGRVPVVRTDRDGGDR</sequence>
<feature type="domain" description="Integral membrane bound transporter" evidence="7">
    <location>
        <begin position="325"/>
        <end position="450"/>
    </location>
</feature>
<comment type="subcellular location">
    <subcellularLocation>
        <location evidence="1">Membrane</location>
        <topology evidence="1">Multi-pass membrane protein</topology>
    </subcellularLocation>
</comment>
<evidence type="ECO:0000256" key="1">
    <source>
        <dbReference type="ARBA" id="ARBA00004141"/>
    </source>
</evidence>
<evidence type="ECO:0000313" key="8">
    <source>
        <dbReference type="EMBL" id="MFM1725372.1"/>
    </source>
</evidence>